<dbReference type="GO" id="GO:0004107">
    <property type="term" value="F:chorismate synthase activity"/>
    <property type="evidence" value="ECO:0007669"/>
    <property type="project" value="UniProtKB-UniRule"/>
</dbReference>
<dbReference type="PROSITE" id="PS00788">
    <property type="entry name" value="CHORISMATE_SYNTHASE_2"/>
    <property type="match status" value="1"/>
</dbReference>
<dbReference type="PROSITE" id="PS00787">
    <property type="entry name" value="CHORISMATE_SYNTHASE_1"/>
    <property type="match status" value="1"/>
</dbReference>
<evidence type="ECO:0000256" key="9">
    <source>
        <dbReference type="ARBA" id="ARBA00023141"/>
    </source>
</evidence>
<evidence type="ECO:0000256" key="7">
    <source>
        <dbReference type="ARBA" id="ARBA00022827"/>
    </source>
</evidence>
<evidence type="ECO:0000256" key="2">
    <source>
        <dbReference type="ARBA" id="ARBA00008014"/>
    </source>
</evidence>
<dbReference type="GO" id="GO:0008652">
    <property type="term" value="P:amino acid biosynthetic process"/>
    <property type="evidence" value="ECO:0007669"/>
    <property type="project" value="UniProtKB-KW"/>
</dbReference>
<feature type="binding site" evidence="11">
    <location>
        <begin position="132"/>
        <end position="134"/>
    </location>
    <ligand>
        <name>FMN</name>
        <dbReference type="ChEBI" id="CHEBI:58210"/>
    </ligand>
</feature>
<evidence type="ECO:0000256" key="10">
    <source>
        <dbReference type="ARBA" id="ARBA00023239"/>
    </source>
</evidence>
<organism evidence="13 14">
    <name type="scientific">Priestia megaterium</name>
    <name type="common">Bacillus megaterium</name>
    <dbReference type="NCBI Taxonomy" id="1404"/>
    <lineage>
        <taxon>Bacteria</taxon>
        <taxon>Bacillati</taxon>
        <taxon>Bacillota</taxon>
        <taxon>Bacilli</taxon>
        <taxon>Bacillales</taxon>
        <taxon>Bacillaceae</taxon>
        <taxon>Priestia</taxon>
    </lineage>
</organism>
<name>A0A6H1PC67_PRIMG</name>
<accession>A0A6H1PC67</accession>
<dbReference type="Pfam" id="PF01264">
    <property type="entry name" value="Chorismate_synt"/>
    <property type="match status" value="1"/>
</dbReference>
<dbReference type="PANTHER" id="PTHR21085:SF0">
    <property type="entry name" value="CHORISMATE SYNTHASE"/>
    <property type="match status" value="1"/>
</dbReference>
<dbReference type="PANTHER" id="PTHR21085">
    <property type="entry name" value="CHORISMATE SYNTHASE"/>
    <property type="match status" value="1"/>
</dbReference>
<dbReference type="AlphaFoldDB" id="A0A6H1PC67"/>
<reference evidence="13 14" key="2">
    <citation type="submission" date="2020-04" db="EMBL/GenBank/DDBJ databases">
        <authorList>
            <person name="Fomenkov A."/>
            <person name="Anton B.P."/>
            <person name="Roberts R.J."/>
        </authorList>
    </citation>
    <scope>NUCLEOTIDE SEQUENCE [LARGE SCALE GENOMIC DNA]</scope>
    <source>
        <strain evidence="13 14">S2</strain>
    </source>
</reference>
<comment type="function">
    <text evidence="11">Catalyzes the anti-1,4-elimination of the C-3 phosphate and the C-6 proR hydrogen from 5-enolpyruvylshikimate-3-phosphate (EPSP) to yield chorismate, which is the branch point compound that serves as the starting substrate for the three terminal pathways of aromatic amino acid biosynthesis. This reaction introduces a second double bond into the aromatic ring system.</text>
</comment>
<evidence type="ECO:0000256" key="12">
    <source>
        <dbReference type="RuleBase" id="RU000605"/>
    </source>
</evidence>
<evidence type="ECO:0000256" key="11">
    <source>
        <dbReference type="HAMAP-Rule" id="MF_00300"/>
    </source>
</evidence>
<dbReference type="SUPFAM" id="SSF103263">
    <property type="entry name" value="Chorismate synthase, AroC"/>
    <property type="match status" value="1"/>
</dbReference>
<feature type="binding site" evidence="11">
    <location>
        <position position="39"/>
    </location>
    <ligand>
        <name>NADP(+)</name>
        <dbReference type="ChEBI" id="CHEBI:58349"/>
    </ligand>
</feature>
<dbReference type="NCBIfam" id="TIGR00033">
    <property type="entry name" value="aroC"/>
    <property type="match status" value="1"/>
</dbReference>
<protein>
    <recommendedName>
        <fullName evidence="3 11">Chorismate synthase</fullName>
        <shortName evidence="11">CS</shortName>
        <ecNumber evidence="3 11">4.2.3.5</ecNumber>
    </recommendedName>
    <alternativeName>
        <fullName evidence="11">5-enolpyruvylshikimate-3-phosphate phospholyase</fullName>
    </alternativeName>
</protein>
<dbReference type="EC" id="4.2.3.5" evidence="3 11"/>
<feature type="binding site" evidence="11">
    <location>
        <position position="339"/>
    </location>
    <ligand>
        <name>FMN</name>
        <dbReference type="ChEBI" id="CHEBI:58210"/>
    </ligand>
</feature>
<dbReference type="PIRSF" id="PIRSF001456">
    <property type="entry name" value="Chorismate_synth"/>
    <property type="match status" value="1"/>
</dbReference>
<comment type="subunit">
    <text evidence="11">Homotetramer.</text>
</comment>
<dbReference type="FunFam" id="3.60.150.10:FF:000002">
    <property type="entry name" value="Chorismate synthase"/>
    <property type="match status" value="1"/>
</dbReference>
<dbReference type="UniPathway" id="UPA00053">
    <property type="reaction ID" value="UER00090"/>
</dbReference>
<evidence type="ECO:0000256" key="6">
    <source>
        <dbReference type="ARBA" id="ARBA00022643"/>
    </source>
</evidence>
<evidence type="ECO:0000313" key="14">
    <source>
        <dbReference type="Proteomes" id="UP000501868"/>
    </source>
</evidence>
<feature type="binding site" evidence="11">
    <location>
        <begin position="253"/>
        <end position="254"/>
    </location>
    <ligand>
        <name>FMN</name>
        <dbReference type="ChEBI" id="CHEBI:58210"/>
    </ligand>
</feature>
<dbReference type="Proteomes" id="UP000501868">
    <property type="component" value="Chromosome"/>
</dbReference>
<keyword evidence="7 11" id="KW-0274">FAD</keyword>
<dbReference type="GO" id="GO:0010181">
    <property type="term" value="F:FMN binding"/>
    <property type="evidence" value="ECO:0007669"/>
    <property type="project" value="TreeGrafter"/>
</dbReference>
<dbReference type="NCBIfam" id="NF003793">
    <property type="entry name" value="PRK05382.1"/>
    <property type="match status" value="1"/>
</dbReference>
<keyword evidence="5 11" id="KW-0285">Flavoprotein</keyword>
<comment type="pathway">
    <text evidence="1 11 12">Metabolic intermediate biosynthesis; chorismate biosynthesis; chorismate from D-erythrose 4-phosphate and phosphoenolpyruvate: step 7/7.</text>
</comment>
<comment type="catalytic activity">
    <reaction evidence="11 12">
        <text>5-O-(1-carboxyvinyl)-3-phosphoshikimate = chorismate + phosphate</text>
        <dbReference type="Rhea" id="RHEA:21020"/>
        <dbReference type="ChEBI" id="CHEBI:29748"/>
        <dbReference type="ChEBI" id="CHEBI:43474"/>
        <dbReference type="ChEBI" id="CHEBI:57701"/>
        <dbReference type="EC" id="4.2.3.5"/>
    </reaction>
</comment>
<keyword evidence="6 11" id="KW-0288">FMN</keyword>
<feature type="binding site" evidence="11">
    <location>
        <position position="298"/>
    </location>
    <ligand>
        <name>FMN</name>
        <dbReference type="ChEBI" id="CHEBI:58210"/>
    </ligand>
</feature>
<dbReference type="GO" id="GO:0009073">
    <property type="term" value="P:aromatic amino acid family biosynthetic process"/>
    <property type="evidence" value="ECO:0007669"/>
    <property type="project" value="UniProtKB-KW"/>
</dbReference>
<reference evidence="13 14" key="1">
    <citation type="submission" date="2020-04" db="EMBL/GenBank/DDBJ databases">
        <title>Genome-Wide Identification of 5-Methylcytosine Sites in Bacterial Genomes By High-Throughput Sequencing of MspJI Restriction Fragments.</title>
        <authorList>
            <person name="Wu V."/>
        </authorList>
    </citation>
    <scope>NUCLEOTIDE SEQUENCE [LARGE SCALE GENOMIC DNA]</scope>
    <source>
        <strain evidence="13 14">S2</strain>
    </source>
</reference>
<dbReference type="InterPro" id="IPR035904">
    <property type="entry name" value="Chorismate_synth_AroC_sf"/>
</dbReference>
<dbReference type="PROSITE" id="PS00789">
    <property type="entry name" value="CHORISMATE_SYNTHASE_3"/>
    <property type="match status" value="1"/>
</dbReference>
<dbReference type="InterPro" id="IPR020541">
    <property type="entry name" value="Chorismate_synthase_CS"/>
</dbReference>
<sequence length="390" mass="42595">MRYLTAGESHGPQLTTILEGLPAGMPLLLEDINEELSRRQKGYGRGRRMQIEKDTAQIVSGVRHGYTLGSPIALVVQNNDWKHWTKIMGAEPLYEGQEDEVKRKVTRARPGHADLNGAIKYGHRDMRNVLERSSARETTVRVAAGAVAKKLLSLVGVELVSHVVEIGGIKANADNSLSFEALKDKTENSPVRCADSNVEKDMMAAIDEAKKNGDSIGGVVEVIAKGMPAGVGSYVHYDRKLDGKLAAAIMSINAFKGVEIGIGFEAASKPGSEVHDEIAWDQEKGYYRKTNRLGGFEGGMTTGMPIVVRGVMKPIPTLYKPLMSVDIDTKEPFAASVERSDSCAVPAAAVVAENAIAWELANALIEQFYSDRFDAFATEIKRQREYAREF</sequence>
<feature type="binding site" evidence="11">
    <location>
        <position position="45"/>
    </location>
    <ligand>
        <name>NADP(+)</name>
        <dbReference type="ChEBI" id="CHEBI:58349"/>
    </ligand>
</feature>
<dbReference type="HAMAP" id="MF_00300">
    <property type="entry name" value="Chorismate_synth"/>
    <property type="match status" value="1"/>
</dbReference>
<proteinExistence type="inferred from homology"/>
<evidence type="ECO:0000256" key="1">
    <source>
        <dbReference type="ARBA" id="ARBA00005044"/>
    </source>
</evidence>
<evidence type="ECO:0000256" key="5">
    <source>
        <dbReference type="ARBA" id="ARBA00022630"/>
    </source>
</evidence>
<dbReference type="GO" id="GO:0005829">
    <property type="term" value="C:cytosol"/>
    <property type="evidence" value="ECO:0007669"/>
    <property type="project" value="TreeGrafter"/>
</dbReference>
<evidence type="ECO:0000313" key="13">
    <source>
        <dbReference type="EMBL" id="QIZ11143.1"/>
    </source>
</evidence>
<evidence type="ECO:0000256" key="8">
    <source>
        <dbReference type="ARBA" id="ARBA00022857"/>
    </source>
</evidence>
<keyword evidence="10 11" id="KW-0456">Lyase</keyword>
<evidence type="ECO:0000256" key="4">
    <source>
        <dbReference type="ARBA" id="ARBA00022605"/>
    </source>
</evidence>
<dbReference type="EMBL" id="CP051128">
    <property type="protein sequence ID" value="QIZ11143.1"/>
    <property type="molecule type" value="Genomic_DNA"/>
</dbReference>
<keyword evidence="4 11" id="KW-0028">Amino-acid biosynthesis</keyword>
<dbReference type="CDD" id="cd07304">
    <property type="entry name" value="Chorismate_synthase"/>
    <property type="match status" value="1"/>
</dbReference>
<dbReference type="Gene3D" id="3.60.150.10">
    <property type="entry name" value="Chorismate synthase AroC"/>
    <property type="match status" value="1"/>
</dbReference>
<dbReference type="InterPro" id="IPR000453">
    <property type="entry name" value="Chorismate_synth"/>
</dbReference>
<evidence type="ECO:0000256" key="3">
    <source>
        <dbReference type="ARBA" id="ARBA00013036"/>
    </source>
</evidence>
<keyword evidence="9 11" id="KW-0057">Aromatic amino acid biosynthesis</keyword>
<feature type="binding site" evidence="11">
    <location>
        <begin position="313"/>
        <end position="317"/>
    </location>
    <ligand>
        <name>FMN</name>
        <dbReference type="ChEBI" id="CHEBI:58210"/>
    </ligand>
</feature>
<keyword evidence="8 11" id="KW-0521">NADP</keyword>
<dbReference type="GO" id="GO:0009423">
    <property type="term" value="P:chorismate biosynthetic process"/>
    <property type="evidence" value="ECO:0007669"/>
    <property type="project" value="UniProtKB-UniRule"/>
</dbReference>
<gene>
    <name evidence="11 13" type="primary">aroC</name>
    <name evidence="13" type="ORF">HFZ78_26055</name>
</gene>
<comment type="cofactor">
    <cofactor evidence="11 12">
        <name>FMNH2</name>
        <dbReference type="ChEBI" id="CHEBI:57618"/>
    </cofactor>
    <text evidence="11 12">Reduced FMN (FMNH(2)).</text>
</comment>
<comment type="similarity">
    <text evidence="2 11 12">Belongs to the chorismate synthase family.</text>
</comment>